<name>A0A0B2VLV0_TOXCA</name>
<dbReference type="PANTHER" id="PTHR24002:SF3">
    <property type="entry name" value="SOLUTE CARRIER FAMILY 22 MEMBER 18"/>
    <property type="match status" value="1"/>
</dbReference>
<dbReference type="SUPFAM" id="SSF103473">
    <property type="entry name" value="MFS general substrate transporter"/>
    <property type="match status" value="1"/>
</dbReference>
<organism evidence="2 3">
    <name type="scientific">Toxocara canis</name>
    <name type="common">Canine roundworm</name>
    <dbReference type="NCBI Taxonomy" id="6265"/>
    <lineage>
        <taxon>Eukaryota</taxon>
        <taxon>Metazoa</taxon>
        <taxon>Ecdysozoa</taxon>
        <taxon>Nematoda</taxon>
        <taxon>Chromadorea</taxon>
        <taxon>Rhabditida</taxon>
        <taxon>Spirurina</taxon>
        <taxon>Ascaridomorpha</taxon>
        <taxon>Ascaridoidea</taxon>
        <taxon>Toxocaridae</taxon>
        <taxon>Toxocara</taxon>
    </lineage>
</organism>
<dbReference type="PANTHER" id="PTHR24002">
    <property type="entry name" value="SOLUTE CARRIER FAMILY 22 MEMBER 18"/>
    <property type="match status" value="1"/>
</dbReference>
<dbReference type="InterPro" id="IPR036259">
    <property type="entry name" value="MFS_trans_sf"/>
</dbReference>
<keyword evidence="1" id="KW-0472">Membrane</keyword>
<feature type="transmembrane region" description="Helical" evidence="1">
    <location>
        <begin position="36"/>
        <end position="60"/>
    </location>
</feature>
<dbReference type="EMBL" id="JPKZ01001371">
    <property type="protein sequence ID" value="KHN82412.1"/>
    <property type="molecule type" value="Genomic_DNA"/>
</dbReference>
<dbReference type="GO" id="GO:0005635">
    <property type="term" value="C:nuclear envelope"/>
    <property type="evidence" value="ECO:0007669"/>
    <property type="project" value="TreeGrafter"/>
</dbReference>
<dbReference type="AlphaFoldDB" id="A0A0B2VLV0"/>
<feature type="transmembrane region" description="Helical" evidence="1">
    <location>
        <begin position="103"/>
        <end position="126"/>
    </location>
</feature>
<reference evidence="2 3" key="1">
    <citation type="submission" date="2014-11" db="EMBL/GenBank/DDBJ databases">
        <title>Genetic blueprint of the zoonotic pathogen Toxocara canis.</title>
        <authorList>
            <person name="Zhu X.-Q."/>
            <person name="Korhonen P.K."/>
            <person name="Cai H."/>
            <person name="Young N.D."/>
            <person name="Nejsum P."/>
            <person name="von Samson-Himmelstjerna G."/>
            <person name="Boag P.R."/>
            <person name="Tan P."/>
            <person name="Li Q."/>
            <person name="Min J."/>
            <person name="Yang Y."/>
            <person name="Wang X."/>
            <person name="Fang X."/>
            <person name="Hall R.S."/>
            <person name="Hofmann A."/>
            <person name="Sternberg P.W."/>
            <person name="Jex A.R."/>
            <person name="Gasser R.B."/>
        </authorList>
    </citation>
    <scope>NUCLEOTIDE SEQUENCE [LARGE SCALE GENOMIC DNA]</scope>
    <source>
        <strain evidence="2">PN_DK_2014</strain>
    </source>
</reference>
<protein>
    <submittedName>
        <fullName evidence="2">Solute carrier family 22 member 18</fullName>
    </submittedName>
</protein>
<proteinExistence type="predicted"/>
<keyword evidence="3" id="KW-1185">Reference proteome</keyword>
<comment type="caution">
    <text evidence="2">The sequence shown here is derived from an EMBL/GenBank/DDBJ whole genome shotgun (WGS) entry which is preliminary data.</text>
</comment>
<keyword evidence="1" id="KW-0812">Transmembrane</keyword>
<gene>
    <name evidence="2" type="primary">Slc22a18</name>
    <name evidence="2" type="ORF">Tcan_07855</name>
</gene>
<dbReference type="Proteomes" id="UP000031036">
    <property type="component" value="Unassembled WGS sequence"/>
</dbReference>
<dbReference type="InterPro" id="IPR011701">
    <property type="entry name" value="MFS"/>
</dbReference>
<dbReference type="OrthoDB" id="5870276at2759"/>
<keyword evidence="1" id="KW-1133">Transmembrane helix</keyword>
<dbReference type="GO" id="GO:0022857">
    <property type="term" value="F:transmembrane transporter activity"/>
    <property type="evidence" value="ECO:0007669"/>
    <property type="project" value="InterPro"/>
</dbReference>
<sequence>MIRERDQSGDQIHSNPNFNKMWRIPFTSLTVRSSIAIAYSLSMLYNVGFFMQMMILPYAAKELSISDTDFGLIQTFFGAMQMIGGPIYGYLIRQFGIQKALVICYSCTAASSLLIFTARVGSIIMFD</sequence>
<dbReference type="Gene3D" id="1.20.1250.20">
    <property type="entry name" value="MFS general substrate transporter like domains"/>
    <property type="match status" value="1"/>
</dbReference>
<evidence type="ECO:0000313" key="3">
    <source>
        <dbReference type="Proteomes" id="UP000031036"/>
    </source>
</evidence>
<accession>A0A0B2VLV0</accession>
<evidence type="ECO:0000313" key="2">
    <source>
        <dbReference type="EMBL" id="KHN82412.1"/>
    </source>
</evidence>
<dbReference type="Pfam" id="PF07690">
    <property type="entry name" value="MFS_1"/>
    <property type="match status" value="1"/>
</dbReference>
<evidence type="ECO:0000256" key="1">
    <source>
        <dbReference type="SAM" id="Phobius"/>
    </source>
</evidence>
<feature type="transmembrane region" description="Helical" evidence="1">
    <location>
        <begin position="72"/>
        <end position="91"/>
    </location>
</feature>